<sequence length="438" mass="45349">MDSLVMETKLTNPKTTTQMSSSRLISFPEDFDPAQPALAPNALVPELAGPGLADFCPLPALEGPDVASAPSSITSSASSADTIISQFTPGESAGASSTIDPAALAAAAGPPPSSNNRSLSRQTSATFRTAAVSANAGSRGKTSSAGPASTAPVAAPPITNAGTAAYFHLGMSPTPSSTEAAAAHRGRHNDNELALANAVHGLGDDARSERRINREQNEETRLMITEARINAAEEMRKLSVIQLADHNVLARLLNAVNAVQRDVSALRTIGAPTLAPLPMLVDPIPLPPPSSAPFLGATMGPPASEASSSRTRTNAPTSYDDAPPAKRQRTGGAHDEPFDVYFYDVAQTGEPRDMARAAMSAIDGLNSGSVLNAIRVRGKAATISIRFRTRPFALTFIDAIENCPPANFEGLHACWAPAMADPIALIRGEGFSGRSASG</sequence>
<organism evidence="2 3">
    <name type="scientific">Mycena alexandri</name>
    <dbReference type="NCBI Taxonomy" id="1745969"/>
    <lineage>
        <taxon>Eukaryota</taxon>
        <taxon>Fungi</taxon>
        <taxon>Dikarya</taxon>
        <taxon>Basidiomycota</taxon>
        <taxon>Agaricomycotina</taxon>
        <taxon>Agaricomycetes</taxon>
        <taxon>Agaricomycetidae</taxon>
        <taxon>Agaricales</taxon>
        <taxon>Marasmiineae</taxon>
        <taxon>Mycenaceae</taxon>
        <taxon>Mycena</taxon>
    </lineage>
</organism>
<feature type="compositionally biased region" description="Polar residues" evidence="1">
    <location>
        <begin position="305"/>
        <end position="317"/>
    </location>
</feature>
<evidence type="ECO:0000256" key="1">
    <source>
        <dbReference type="SAM" id="MobiDB-lite"/>
    </source>
</evidence>
<evidence type="ECO:0000313" key="2">
    <source>
        <dbReference type="EMBL" id="KAJ7039102.1"/>
    </source>
</evidence>
<keyword evidence="3" id="KW-1185">Reference proteome</keyword>
<feature type="region of interest" description="Disordered" evidence="1">
    <location>
        <begin position="291"/>
        <end position="333"/>
    </location>
</feature>
<dbReference type="AlphaFoldDB" id="A0AAD6T857"/>
<comment type="caution">
    <text evidence="2">The sequence shown here is derived from an EMBL/GenBank/DDBJ whole genome shotgun (WGS) entry which is preliminary data.</text>
</comment>
<accession>A0AAD6T857</accession>
<feature type="compositionally biased region" description="Polar residues" evidence="1">
    <location>
        <begin position="9"/>
        <end position="21"/>
    </location>
</feature>
<feature type="region of interest" description="Disordered" evidence="1">
    <location>
        <begin position="132"/>
        <end position="156"/>
    </location>
</feature>
<proteinExistence type="predicted"/>
<dbReference type="Proteomes" id="UP001218188">
    <property type="component" value="Unassembled WGS sequence"/>
</dbReference>
<reference evidence="2" key="1">
    <citation type="submission" date="2023-03" db="EMBL/GenBank/DDBJ databases">
        <title>Massive genome expansion in bonnet fungi (Mycena s.s.) driven by repeated elements and novel gene families across ecological guilds.</title>
        <authorList>
            <consortium name="Lawrence Berkeley National Laboratory"/>
            <person name="Harder C.B."/>
            <person name="Miyauchi S."/>
            <person name="Viragh M."/>
            <person name="Kuo A."/>
            <person name="Thoen E."/>
            <person name="Andreopoulos B."/>
            <person name="Lu D."/>
            <person name="Skrede I."/>
            <person name="Drula E."/>
            <person name="Henrissat B."/>
            <person name="Morin E."/>
            <person name="Kohler A."/>
            <person name="Barry K."/>
            <person name="LaButti K."/>
            <person name="Morin E."/>
            <person name="Salamov A."/>
            <person name="Lipzen A."/>
            <person name="Mereny Z."/>
            <person name="Hegedus B."/>
            <person name="Baldrian P."/>
            <person name="Stursova M."/>
            <person name="Weitz H."/>
            <person name="Taylor A."/>
            <person name="Grigoriev I.V."/>
            <person name="Nagy L.G."/>
            <person name="Martin F."/>
            <person name="Kauserud H."/>
        </authorList>
    </citation>
    <scope>NUCLEOTIDE SEQUENCE</scope>
    <source>
        <strain evidence="2">CBHHK200</strain>
    </source>
</reference>
<gene>
    <name evidence="2" type="ORF">C8F04DRAFT_1087122</name>
</gene>
<evidence type="ECO:0000313" key="3">
    <source>
        <dbReference type="Proteomes" id="UP001218188"/>
    </source>
</evidence>
<dbReference type="EMBL" id="JARJCM010000028">
    <property type="protein sequence ID" value="KAJ7039102.1"/>
    <property type="molecule type" value="Genomic_DNA"/>
</dbReference>
<name>A0AAD6T857_9AGAR</name>
<protein>
    <submittedName>
        <fullName evidence="2">Uncharacterized protein</fullName>
    </submittedName>
</protein>
<feature type="region of interest" description="Disordered" evidence="1">
    <location>
        <begin position="1"/>
        <end position="21"/>
    </location>
</feature>